<evidence type="ECO:0000259" key="2">
    <source>
        <dbReference type="Pfam" id="PF07885"/>
    </source>
</evidence>
<evidence type="ECO:0000313" key="4">
    <source>
        <dbReference type="Proteomes" id="UP001204524"/>
    </source>
</evidence>
<dbReference type="Gene3D" id="1.10.287.70">
    <property type="match status" value="1"/>
</dbReference>
<keyword evidence="3" id="KW-0407">Ion channel</keyword>
<dbReference type="Pfam" id="PF07885">
    <property type="entry name" value="Ion_trans_2"/>
    <property type="match status" value="1"/>
</dbReference>
<dbReference type="Proteomes" id="UP001204524">
    <property type="component" value="Unassembled WGS sequence"/>
</dbReference>
<feature type="transmembrane region" description="Helical" evidence="1">
    <location>
        <begin position="20"/>
        <end position="38"/>
    </location>
</feature>
<evidence type="ECO:0000256" key="1">
    <source>
        <dbReference type="SAM" id="Phobius"/>
    </source>
</evidence>
<reference evidence="3 4" key="1">
    <citation type="submission" date="2022-06" db="EMBL/GenBank/DDBJ databases">
        <authorList>
            <person name="So Y."/>
        </authorList>
    </citation>
    <scope>NUCLEOTIDE SEQUENCE [LARGE SCALE GENOMIC DNA]</scope>
    <source>
        <strain evidence="3 4">STR3</strain>
    </source>
</reference>
<feature type="transmembrane region" description="Helical" evidence="1">
    <location>
        <begin position="120"/>
        <end position="137"/>
    </location>
</feature>
<name>A0ABT1KU37_9ACTN</name>
<protein>
    <submittedName>
        <fullName evidence="3">Potassium channel family protein</fullName>
    </submittedName>
</protein>
<gene>
    <name evidence="3" type="ORF">NCI01_05640</name>
</gene>
<organism evidence="3 4">
    <name type="scientific">Nocardioides pinisoli</name>
    <dbReference type="NCBI Taxonomy" id="2950279"/>
    <lineage>
        <taxon>Bacteria</taxon>
        <taxon>Bacillati</taxon>
        <taxon>Actinomycetota</taxon>
        <taxon>Actinomycetes</taxon>
        <taxon>Propionibacteriales</taxon>
        <taxon>Nocardioidaceae</taxon>
        <taxon>Nocardioides</taxon>
    </lineage>
</organism>
<feature type="transmembrane region" description="Helical" evidence="1">
    <location>
        <begin position="83"/>
        <end position="100"/>
    </location>
</feature>
<feature type="transmembrane region" description="Helical" evidence="1">
    <location>
        <begin position="144"/>
        <end position="164"/>
    </location>
</feature>
<dbReference type="InterPro" id="IPR013099">
    <property type="entry name" value="K_chnl_dom"/>
</dbReference>
<feature type="domain" description="Potassium channel" evidence="2">
    <location>
        <begin position="91"/>
        <end position="167"/>
    </location>
</feature>
<proteinExistence type="predicted"/>
<keyword evidence="1" id="KW-0812">Transmembrane</keyword>
<feature type="transmembrane region" description="Helical" evidence="1">
    <location>
        <begin position="50"/>
        <end position="71"/>
    </location>
</feature>
<accession>A0ABT1KU37</accession>
<keyword evidence="3" id="KW-0406">Ion transport</keyword>
<keyword evidence="4" id="KW-1185">Reference proteome</keyword>
<dbReference type="GO" id="GO:0034220">
    <property type="term" value="P:monoatomic ion transmembrane transport"/>
    <property type="evidence" value="ECO:0007669"/>
    <property type="project" value="UniProtKB-KW"/>
</dbReference>
<dbReference type="EMBL" id="JANARS010000002">
    <property type="protein sequence ID" value="MCP3421270.1"/>
    <property type="molecule type" value="Genomic_DNA"/>
</dbReference>
<keyword evidence="3" id="KW-0813">Transport</keyword>
<keyword evidence="1" id="KW-1133">Transmembrane helix</keyword>
<evidence type="ECO:0000313" key="3">
    <source>
        <dbReference type="EMBL" id="MCP3421270.1"/>
    </source>
</evidence>
<dbReference type="SUPFAM" id="SSF81324">
    <property type="entry name" value="Voltage-gated potassium channels"/>
    <property type="match status" value="1"/>
</dbReference>
<sequence>MSQARAAASRRDIWVRGLFMLGRMVLTVSALCVTYFLIPTRRPGDGLGVPWLILQLCVFAAVVGVQVPAIVRARYPILRAIESLAVLVPVYLLIFARVYLANSQNDPTGFSRSLDHVTALYFTVTVFATVGFGDIVAQTDSMRLLVTAQMLGNLVVLGLGIRLLTSAARRGIARRGGQPDVGERDRPLV</sequence>
<comment type="caution">
    <text evidence="3">The sequence shown here is derived from an EMBL/GenBank/DDBJ whole genome shotgun (WGS) entry which is preliminary data.</text>
</comment>
<keyword evidence="1" id="KW-0472">Membrane</keyword>
<dbReference type="RefSeq" id="WP_254180493.1">
    <property type="nucleotide sequence ID" value="NZ_JANARS010000002.1"/>
</dbReference>